<comment type="similarity">
    <text evidence="1 3">Belongs to the type-B carboxylesterase/lipase family.</text>
</comment>
<dbReference type="InterPro" id="IPR019826">
    <property type="entry name" value="Carboxylesterase_B_AS"/>
</dbReference>
<feature type="signal peptide" evidence="3">
    <location>
        <begin position="1"/>
        <end position="22"/>
    </location>
</feature>
<protein>
    <recommendedName>
        <fullName evidence="3">Carboxylic ester hydrolase</fullName>
        <ecNumber evidence="3">3.1.1.-</ecNumber>
    </recommendedName>
</protein>
<name>A0AA38RQ12_9PEZI</name>
<dbReference type="PANTHER" id="PTHR43918">
    <property type="entry name" value="ACETYLCHOLINESTERASE"/>
    <property type="match status" value="1"/>
</dbReference>
<feature type="domain" description="Carboxylesterase type B" evidence="4">
    <location>
        <begin position="379"/>
        <end position="474"/>
    </location>
</feature>
<dbReference type="GO" id="GO:0052689">
    <property type="term" value="F:carboxylic ester hydrolase activity"/>
    <property type="evidence" value="ECO:0007669"/>
    <property type="project" value="TreeGrafter"/>
</dbReference>
<dbReference type="Gene3D" id="3.40.50.1820">
    <property type="entry name" value="alpha/beta hydrolase"/>
    <property type="match status" value="2"/>
</dbReference>
<dbReference type="InterPro" id="IPR050654">
    <property type="entry name" value="AChE-related_enzymes"/>
</dbReference>
<dbReference type="EMBL" id="JANBVO010000037">
    <property type="protein sequence ID" value="KAJ9136837.1"/>
    <property type="molecule type" value="Genomic_DNA"/>
</dbReference>
<dbReference type="InterPro" id="IPR029058">
    <property type="entry name" value="AB_hydrolase_fold"/>
</dbReference>
<evidence type="ECO:0000256" key="2">
    <source>
        <dbReference type="ARBA" id="ARBA00022801"/>
    </source>
</evidence>
<dbReference type="PANTHER" id="PTHR43918:SF4">
    <property type="entry name" value="CARBOXYLIC ESTER HYDROLASE"/>
    <property type="match status" value="1"/>
</dbReference>
<dbReference type="EC" id="3.1.1.-" evidence="3"/>
<dbReference type="SUPFAM" id="SSF53474">
    <property type="entry name" value="alpha/beta-Hydrolases"/>
    <property type="match status" value="1"/>
</dbReference>
<keyword evidence="2 3" id="KW-0378">Hydrolase</keyword>
<gene>
    <name evidence="5" type="ORF">NKR23_g9526</name>
</gene>
<evidence type="ECO:0000313" key="6">
    <source>
        <dbReference type="Proteomes" id="UP001174694"/>
    </source>
</evidence>
<comment type="caution">
    <text evidence="5">The sequence shown here is derived from an EMBL/GenBank/DDBJ whole genome shotgun (WGS) entry which is preliminary data.</text>
</comment>
<evidence type="ECO:0000256" key="3">
    <source>
        <dbReference type="RuleBase" id="RU361235"/>
    </source>
</evidence>
<dbReference type="PROSITE" id="PS00122">
    <property type="entry name" value="CARBOXYLESTERASE_B_1"/>
    <property type="match status" value="1"/>
</dbReference>
<accession>A0AA38RQ12</accession>
<feature type="chain" id="PRO_5041490675" description="Carboxylic ester hydrolase" evidence="3">
    <location>
        <begin position="23"/>
        <end position="502"/>
    </location>
</feature>
<dbReference type="InterPro" id="IPR002018">
    <property type="entry name" value="CarbesteraseB"/>
</dbReference>
<evidence type="ECO:0000259" key="4">
    <source>
        <dbReference type="Pfam" id="PF00135"/>
    </source>
</evidence>
<sequence length="502" mass="54084">MFLLLGFLFSATIAACLSPAYAHPRCSADPRLSVRIAGGVVHGTVDAAAPAVRQFLGIPFAKAPLGSLRFAPPEPALPFGELDATTLPPSCMQYLSGIPGVYTREVLEFNLQGLNTTGTISEDCLTLGVWTPVGARKGDDLPVLIFIYGGGFQTGGIDVPYQLPPQWVQRTQEHIVVSFNYRLNIFGFPSAAGLEEQNIGLLDQRLAVEWVRDNIAEFGGNPARIGLWGQSAGSMSVAFFSFAHYLDPIVHTLLMDSGTELSGGGGVPLYSNFSFVAGNVGCGDLAPREELACMRSVPADEIENFLHSYNDAGTTPTISFWPVADGSVVFANYTERALEGKIAKLPAILGTNAQDGNPFAPYNPSGINQTSAEEALLSLFFCPSFKSTRNRLAAGLPTFRYQYFGNFSNISPKPWMGAYHSSELPMLFGTHPLFRGKSTELEWATSHAMQDAWLTMVRDGPAGLENLGWPAYTDVARGSVRNFGNGVSMELGDTRPLEAKCS</sequence>
<evidence type="ECO:0000256" key="1">
    <source>
        <dbReference type="ARBA" id="ARBA00005964"/>
    </source>
</evidence>
<keyword evidence="6" id="KW-1185">Reference proteome</keyword>
<dbReference type="Pfam" id="PF00135">
    <property type="entry name" value="COesterase"/>
    <property type="match status" value="2"/>
</dbReference>
<reference evidence="5" key="1">
    <citation type="submission" date="2022-07" db="EMBL/GenBank/DDBJ databases">
        <title>Fungi with potential for degradation of polypropylene.</title>
        <authorList>
            <person name="Gostincar C."/>
        </authorList>
    </citation>
    <scope>NUCLEOTIDE SEQUENCE</scope>
    <source>
        <strain evidence="5">EXF-13308</strain>
    </source>
</reference>
<dbReference type="AlphaFoldDB" id="A0AA38RQ12"/>
<organism evidence="5 6">
    <name type="scientific">Pleurostoma richardsiae</name>
    <dbReference type="NCBI Taxonomy" id="41990"/>
    <lineage>
        <taxon>Eukaryota</taxon>
        <taxon>Fungi</taxon>
        <taxon>Dikarya</taxon>
        <taxon>Ascomycota</taxon>
        <taxon>Pezizomycotina</taxon>
        <taxon>Sordariomycetes</taxon>
        <taxon>Sordariomycetidae</taxon>
        <taxon>Calosphaeriales</taxon>
        <taxon>Pleurostomataceae</taxon>
        <taxon>Pleurostoma</taxon>
    </lineage>
</organism>
<dbReference type="Proteomes" id="UP001174694">
    <property type="component" value="Unassembled WGS sequence"/>
</dbReference>
<proteinExistence type="inferred from homology"/>
<keyword evidence="3" id="KW-0732">Signal</keyword>
<evidence type="ECO:0000313" key="5">
    <source>
        <dbReference type="EMBL" id="KAJ9136837.1"/>
    </source>
</evidence>
<feature type="domain" description="Carboxylesterase type B" evidence="4">
    <location>
        <begin position="33"/>
        <end position="372"/>
    </location>
</feature>